<sequence>MQRQALDRRNVLWTHLNYVENYFCSDHKNGINHLKKEAVHKQQNQDAMDDTLTVCIAVRALRADE</sequence>
<evidence type="ECO:0000313" key="1">
    <source>
        <dbReference type="EMBL" id="ECR2660136.1"/>
    </source>
</evidence>
<protein>
    <submittedName>
        <fullName evidence="2">Uncharacterized protein</fullName>
    </submittedName>
</protein>
<dbReference type="EMBL" id="DAAOAI010000006">
    <property type="protein sequence ID" value="HAD2189875.1"/>
    <property type="molecule type" value="Genomic_DNA"/>
</dbReference>
<dbReference type="EMBL" id="DAAOCB010000007">
    <property type="protein sequence ID" value="HAD2402673.1"/>
    <property type="molecule type" value="Genomic_DNA"/>
</dbReference>
<dbReference type="AlphaFoldDB" id="A0A3U7GHH6"/>
<dbReference type="EMBL" id="AAKFGN010000016">
    <property type="protein sequence ID" value="ECR2660136.1"/>
    <property type="molecule type" value="Genomic_DNA"/>
</dbReference>
<dbReference type="EMBL" id="AAKUZR010000005">
    <property type="protein sequence ID" value="ECW0164435.1"/>
    <property type="molecule type" value="Genomic_DNA"/>
</dbReference>
<dbReference type="EMBL" id="DAAOFU010000006">
    <property type="protein sequence ID" value="HAD2886845.1"/>
    <property type="molecule type" value="Genomic_DNA"/>
</dbReference>
<evidence type="ECO:0000313" key="5">
    <source>
        <dbReference type="EMBL" id="HAD2279337.1"/>
    </source>
</evidence>
<organism evidence="2">
    <name type="scientific">Salmonella enterica I</name>
    <dbReference type="NCBI Taxonomy" id="59201"/>
    <lineage>
        <taxon>Bacteria</taxon>
        <taxon>Pseudomonadati</taxon>
        <taxon>Pseudomonadota</taxon>
        <taxon>Gammaproteobacteria</taxon>
        <taxon>Enterobacterales</taxon>
        <taxon>Enterobacteriaceae</taxon>
        <taxon>Salmonella</taxon>
    </lineage>
</organism>
<dbReference type="EMBL" id="DAAOCV010000007">
    <property type="protein sequence ID" value="HAD2521492.1"/>
    <property type="molecule type" value="Genomic_DNA"/>
</dbReference>
<reference evidence="3" key="1">
    <citation type="journal article" date="2018" name="Genome Biol.">
        <title>SKESA: strategic k-mer extension for scrupulous assemblies.</title>
        <authorList>
            <person name="Souvorov A."/>
            <person name="Agarwala R."/>
            <person name="Lipman D.J."/>
        </authorList>
    </citation>
    <scope>NUCLEOTIDE SEQUENCE</scope>
    <source>
        <strain evidence="3">Salmonella enterica subsp. enterica</strain>
    </source>
</reference>
<gene>
    <name evidence="1" type="ORF">F1J57_15500</name>
    <name evidence="2" type="ORF">F3E75_05955</name>
    <name evidence="3" type="ORF">G1G64_07560</name>
    <name evidence="6" type="ORF">G1G67_07710</name>
    <name evidence="4" type="ORF">G1G69_07710</name>
    <name evidence="5" type="ORF">G1G74_07765</name>
    <name evidence="7" type="ORF">G1G83_08820</name>
    <name evidence="9" type="ORF">G1H25_08080</name>
    <name evidence="8" type="ORF">G1H50_09310</name>
</gene>
<reference evidence="2" key="3">
    <citation type="submission" date="2019-09" db="EMBL/GenBank/DDBJ databases">
        <authorList>
            <person name="Ashton P.M."/>
            <person name="Dallman T."/>
            <person name="Nair S."/>
            <person name="De Pinna E."/>
            <person name="Peters T."/>
            <person name="Grant K."/>
        </authorList>
    </citation>
    <scope>NUCLEOTIDE SEQUENCE</scope>
    <source>
        <strain evidence="1">797590</strain>
        <strain evidence="2">802759</strain>
    </source>
</reference>
<evidence type="ECO:0000313" key="6">
    <source>
        <dbReference type="EMBL" id="HAD2307897.1"/>
    </source>
</evidence>
<accession>A0A3U7GHH6</accession>
<dbReference type="EMBL" id="DAAOBH010000006">
    <property type="protein sequence ID" value="HAD2307897.1"/>
    <property type="molecule type" value="Genomic_DNA"/>
</dbReference>
<evidence type="ECO:0000313" key="8">
    <source>
        <dbReference type="EMBL" id="HAD2521492.1"/>
    </source>
</evidence>
<reference evidence="3" key="2">
    <citation type="submission" date="2019-01" db="EMBL/GenBank/DDBJ databases">
        <authorList>
            <consortium name="NCBI Pathogen Detection Project"/>
        </authorList>
    </citation>
    <scope>NUCLEOTIDE SEQUENCE</scope>
    <source>
        <strain evidence="3">Salmonella enterica subsp. enterica</strain>
    </source>
</reference>
<evidence type="ECO:0000313" key="9">
    <source>
        <dbReference type="EMBL" id="HAD2886845.1"/>
    </source>
</evidence>
<proteinExistence type="predicted"/>
<evidence type="ECO:0000313" key="2">
    <source>
        <dbReference type="EMBL" id="ECW0164435.1"/>
    </source>
</evidence>
<evidence type="ECO:0000313" key="4">
    <source>
        <dbReference type="EMBL" id="HAD2194601.1"/>
    </source>
</evidence>
<dbReference type="EMBL" id="DAAOAH010000006">
    <property type="protein sequence ID" value="HAD2194601.1"/>
    <property type="molecule type" value="Genomic_DNA"/>
</dbReference>
<dbReference type="EMBL" id="DAAOBA010000006">
    <property type="protein sequence ID" value="HAD2279337.1"/>
    <property type="molecule type" value="Genomic_DNA"/>
</dbReference>
<evidence type="ECO:0000313" key="3">
    <source>
        <dbReference type="EMBL" id="HAD2189875.1"/>
    </source>
</evidence>
<evidence type="ECO:0000313" key="7">
    <source>
        <dbReference type="EMBL" id="HAD2402673.1"/>
    </source>
</evidence>
<name>A0A3U7GHH6_SALET</name>
<comment type="caution">
    <text evidence="2">The sequence shown here is derived from an EMBL/GenBank/DDBJ whole genome shotgun (WGS) entry which is preliminary data.</text>
</comment>